<dbReference type="Proteomes" id="UP000050360">
    <property type="component" value="Unassembled WGS sequence"/>
</dbReference>
<dbReference type="PANTHER" id="PTHR35579">
    <property type="entry name" value="CRISPR SYSTEM CMS ENDORIBONUCLEASE CSM3"/>
    <property type="match status" value="1"/>
</dbReference>
<dbReference type="InterPro" id="IPR005537">
    <property type="entry name" value="RAMP_III_fam"/>
</dbReference>
<feature type="domain" description="CRISPR type III-associated protein" evidence="2">
    <location>
        <begin position="13"/>
        <end position="187"/>
    </location>
</feature>
<dbReference type="Pfam" id="PF03787">
    <property type="entry name" value="RAMPs"/>
    <property type="match status" value="1"/>
</dbReference>
<dbReference type="AlphaFoldDB" id="A0A0P7ZIA2"/>
<dbReference type="PANTHER" id="PTHR35579:SF3">
    <property type="entry name" value="CRISPR SYSTEM CMS ENDORIBONUCLEASE CSM3"/>
    <property type="match status" value="1"/>
</dbReference>
<comment type="caution">
    <text evidence="3">The sequence shown here is derived from an EMBL/GenBank/DDBJ whole genome shotgun (WGS) entry which is preliminary data.</text>
</comment>
<organism evidence="3 4">
    <name type="scientific">Candidatus Methanoperedens nitratireducens</name>
    <dbReference type="NCBI Taxonomy" id="1392998"/>
    <lineage>
        <taxon>Archaea</taxon>
        <taxon>Methanobacteriati</taxon>
        <taxon>Methanobacteriota</taxon>
        <taxon>Stenosarchaea group</taxon>
        <taxon>Methanomicrobia</taxon>
        <taxon>Methanosarcinales</taxon>
        <taxon>ANME-2 cluster</taxon>
        <taxon>Candidatus Methanoperedentaceae</taxon>
        <taxon>Candidatus Methanoperedens</taxon>
    </lineage>
</organism>
<gene>
    <name evidence="3" type="ORF">MPEBLZ_01955</name>
</gene>
<evidence type="ECO:0000259" key="2">
    <source>
        <dbReference type="Pfam" id="PF03787"/>
    </source>
</evidence>
<evidence type="ECO:0000313" key="4">
    <source>
        <dbReference type="Proteomes" id="UP000050360"/>
    </source>
</evidence>
<evidence type="ECO:0000256" key="1">
    <source>
        <dbReference type="ARBA" id="ARBA00023118"/>
    </source>
</evidence>
<reference evidence="3 4" key="1">
    <citation type="submission" date="2015-09" db="EMBL/GenBank/DDBJ databases">
        <title>A metagenomics-based metabolic model of nitrate-dependent anaerobic oxidation of methane by Methanoperedens-like archaea.</title>
        <authorList>
            <person name="Arshad A."/>
            <person name="Speth D.R."/>
            <person name="De Graaf R.M."/>
            <person name="Op Den Camp H.J."/>
            <person name="Jetten M.S."/>
            <person name="Welte C.U."/>
        </authorList>
    </citation>
    <scope>NUCLEOTIDE SEQUENCE [LARGE SCALE GENOMIC DNA]</scope>
</reference>
<accession>A0A0P7ZIA2</accession>
<keyword evidence="1" id="KW-0051">Antiviral defense</keyword>
<name>A0A0P7ZIA2_9EURY</name>
<dbReference type="EMBL" id="LKCM01000140">
    <property type="protein sequence ID" value="KPQ43489.1"/>
    <property type="molecule type" value="Genomic_DNA"/>
</dbReference>
<evidence type="ECO:0000313" key="3">
    <source>
        <dbReference type="EMBL" id="KPQ43489.1"/>
    </source>
</evidence>
<dbReference type="GO" id="GO:0051607">
    <property type="term" value="P:defense response to virus"/>
    <property type="evidence" value="ECO:0007669"/>
    <property type="project" value="UniProtKB-KW"/>
</dbReference>
<dbReference type="InterPro" id="IPR052216">
    <property type="entry name" value="CRISPR_Csm3_endoribonuclease"/>
</dbReference>
<proteinExistence type="predicted"/>
<sequence length="215" mass="23551">MLNEDLWILELKATAVSPLYTGENKLESQKRRKQGNMLPTRMSGDGFASISIFGAVRGYAEKIYKDAGTCDTGKDTKGCGRCLTCDMFGNLGRKGRVSFEDLKSVRPFDKVVERTVHPHIDRETGAISAGKGASIELEEIVEGTELTGKIVIKNPTEKDIEVINAALAAAEDNGIGGWTRRGKGRVKFEVTPKKVKWANYKELGAAEAKKLVNMK</sequence>
<protein>
    <submittedName>
        <fullName evidence="3">RAMP superfamily protein</fullName>
    </submittedName>
</protein>